<dbReference type="PANTHER" id="PTHR43242:SF1">
    <property type="entry name" value="NAD(P)-BINDING ROSSMANN-FOLD SUPERFAMILY PROTEIN"/>
    <property type="match status" value="1"/>
</dbReference>
<evidence type="ECO:0000259" key="1">
    <source>
        <dbReference type="Pfam" id="PF04321"/>
    </source>
</evidence>
<gene>
    <name evidence="2" type="ORF">U27_01964</name>
</gene>
<dbReference type="CDD" id="cd05254">
    <property type="entry name" value="dTDP_HR_like_SDR_e"/>
    <property type="match status" value="1"/>
</dbReference>
<dbReference type="STRING" id="1499967.U27_01964"/>
<protein>
    <submittedName>
        <fullName evidence="2">dTDP-4-dehydrorhamnose reductase</fullName>
    </submittedName>
</protein>
<dbReference type="InterPro" id="IPR029903">
    <property type="entry name" value="RmlD-like-bd"/>
</dbReference>
<dbReference type="Proteomes" id="UP000030661">
    <property type="component" value="Unassembled WGS sequence"/>
</dbReference>
<dbReference type="PANTHER" id="PTHR43242">
    <property type="entry name" value="NAD(P)-BINDING ROSSMANN-FOLD SUPERFAMILY PROTEIN"/>
    <property type="match status" value="1"/>
</dbReference>
<feature type="domain" description="RmlD-like substrate binding" evidence="1">
    <location>
        <begin position="8"/>
        <end position="296"/>
    </location>
</feature>
<proteinExistence type="predicted"/>
<evidence type="ECO:0000313" key="2">
    <source>
        <dbReference type="EMBL" id="GAK55133.1"/>
    </source>
</evidence>
<dbReference type="HOGENOM" id="CLU_045518_2_1_0"/>
<accession>A0A0S6W6A4</accession>
<evidence type="ECO:0000313" key="3">
    <source>
        <dbReference type="Proteomes" id="UP000030661"/>
    </source>
</evidence>
<keyword evidence="3" id="KW-1185">Reference proteome</keyword>
<dbReference type="UniPathway" id="UPA00124"/>
<dbReference type="GO" id="GO:0019305">
    <property type="term" value="P:dTDP-rhamnose biosynthetic process"/>
    <property type="evidence" value="ECO:0007669"/>
    <property type="project" value="UniProtKB-UniPathway"/>
</dbReference>
<dbReference type="SUPFAM" id="SSF51735">
    <property type="entry name" value="NAD(P)-binding Rossmann-fold domains"/>
    <property type="match status" value="1"/>
</dbReference>
<dbReference type="EMBL" id="DF820463">
    <property type="protein sequence ID" value="GAK55133.1"/>
    <property type="molecule type" value="Genomic_DNA"/>
</dbReference>
<dbReference type="AlphaFoldDB" id="A0A0S6W6A4"/>
<dbReference type="Gene3D" id="3.40.50.720">
    <property type="entry name" value="NAD(P)-binding Rossmann-like Domain"/>
    <property type="match status" value="1"/>
</dbReference>
<organism evidence="2">
    <name type="scientific">Vecturithrix granuli</name>
    <dbReference type="NCBI Taxonomy" id="1499967"/>
    <lineage>
        <taxon>Bacteria</taxon>
        <taxon>Candidatus Moduliflexota</taxon>
        <taxon>Candidatus Vecturitrichia</taxon>
        <taxon>Candidatus Vecturitrichales</taxon>
        <taxon>Candidatus Vecturitrichaceae</taxon>
        <taxon>Candidatus Vecturithrix</taxon>
    </lineage>
</organism>
<dbReference type="Pfam" id="PF04321">
    <property type="entry name" value="RmlD_sub_bind"/>
    <property type="match status" value="1"/>
</dbReference>
<sequence>MLMSLYSQLLVTGGSGFFGWALAKHAAKLYDTYFTYCQHRIKISGCQEYHLNLQDSEEIENVLEEIQPNIIIHTAALTNADVCEKRRSMAYDINVTSTTRLAELAEDLGAKFVYISTDLVFDGQQGNYRETDIPKPCNYYGETKLLGEKAVKETVSDYLIIRLSLMYGKSHGKSTCFTDWLRDGLEHQQPVKLYTDQFRTPLLVNDGVRSILKLLEQPVKGETFHLAGRERLNRYEFGKKFAKAFGYDDQYLQPVTMQEVEMSAQRGSDCSLNTQKIQNLLNVKLSDVDSGLRAMRQNGYLK</sequence>
<dbReference type="eggNOG" id="COG1091">
    <property type="taxonomic scope" value="Bacteria"/>
</dbReference>
<dbReference type="InterPro" id="IPR036291">
    <property type="entry name" value="NAD(P)-bd_dom_sf"/>
</dbReference>
<name>A0A0S6W6A4_VECG1</name>
<reference evidence="2" key="1">
    <citation type="journal article" date="2015" name="PeerJ">
        <title>First genomic representation of candidate bacterial phylum KSB3 points to enhanced environmental sensing as a trigger of wastewater bulking.</title>
        <authorList>
            <person name="Sekiguchi Y."/>
            <person name="Ohashi A."/>
            <person name="Parks D.H."/>
            <person name="Yamauchi T."/>
            <person name="Tyson G.W."/>
            <person name="Hugenholtz P."/>
        </authorList>
    </citation>
    <scope>NUCLEOTIDE SEQUENCE [LARGE SCALE GENOMIC DNA]</scope>
</reference>